<reference evidence="2" key="1">
    <citation type="submission" date="2023-03" db="EMBL/GenBank/DDBJ databases">
        <title>Massive genome expansion in bonnet fungi (Mycena s.s.) driven by repeated elements and novel gene families across ecological guilds.</title>
        <authorList>
            <consortium name="Lawrence Berkeley National Laboratory"/>
            <person name="Harder C.B."/>
            <person name="Miyauchi S."/>
            <person name="Viragh M."/>
            <person name="Kuo A."/>
            <person name="Thoen E."/>
            <person name="Andreopoulos B."/>
            <person name="Lu D."/>
            <person name="Skrede I."/>
            <person name="Drula E."/>
            <person name="Henrissat B."/>
            <person name="Morin E."/>
            <person name="Kohler A."/>
            <person name="Barry K."/>
            <person name="LaButti K."/>
            <person name="Morin E."/>
            <person name="Salamov A."/>
            <person name="Lipzen A."/>
            <person name="Mereny Z."/>
            <person name="Hegedus B."/>
            <person name="Baldrian P."/>
            <person name="Stursova M."/>
            <person name="Weitz H."/>
            <person name="Taylor A."/>
            <person name="Grigoriev I.V."/>
            <person name="Nagy L.G."/>
            <person name="Martin F."/>
            <person name="Kauserud H."/>
        </authorList>
    </citation>
    <scope>NUCLEOTIDE SEQUENCE</scope>
    <source>
        <strain evidence="2">CBHHK067</strain>
    </source>
</reference>
<dbReference type="Proteomes" id="UP001221757">
    <property type="component" value="Unassembled WGS sequence"/>
</dbReference>
<keyword evidence="3" id="KW-1185">Reference proteome</keyword>
<organism evidence="2 3">
    <name type="scientific">Mycena rosella</name>
    <name type="common">Pink bonnet</name>
    <name type="synonym">Agaricus rosellus</name>
    <dbReference type="NCBI Taxonomy" id="1033263"/>
    <lineage>
        <taxon>Eukaryota</taxon>
        <taxon>Fungi</taxon>
        <taxon>Dikarya</taxon>
        <taxon>Basidiomycota</taxon>
        <taxon>Agaricomycotina</taxon>
        <taxon>Agaricomycetes</taxon>
        <taxon>Agaricomycetidae</taxon>
        <taxon>Agaricales</taxon>
        <taxon>Marasmiineae</taxon>
        <taxon>Mycenaceae</taxon>
        <taxon>Mycena</taxon>
    </lineage>
</organism>
<comment type="caution">
    <text evidence="2">The sequence shown here is derived from an EMBL/GenBank/DDBJ whole genome shotgun (WGS) entry which is preliminary data.</text>
</comment>
<feature type="compositionally biased region" description="Basic and acidic residues" evidence="1">
    <location>
        <begin position="95"/>
        <end position="107"/>
    </location>
</feature>
<evidence type="ECO:0000313" key="3">
    <source>
        <dbReference type="Proteomes" id="UP001221757"/>
    </source>
</evidence>
<accession>A0AAD7DMR6</accession>
<evidence type="ECO:0000313" key="2">
    <source>
        <dbReference type="EMBL" id="KAJ7693206.1"/>
    </source>
</evidence>
<dbReference type="AlphaFoldDB" id="A0AAD7DMR6"/>
<sequence>MASSTENVDWEERQELVPGGVKHMVNHLHGTGRFRPMGRKQGKVKGKKAAPKKQVTDKESALPPQGRKRKADTQPIPEDDSVEQAERRHTKRIRRSPEEAKLEREQRITTTVKPRAKPSYEYVEKSPVKCLKKRYIFRFERLIFGTQVPP</sequence>
<protein>
    <submittedName>
        <fullName evidence="2">Uncharacterized protein</fullName>
    </submittedName>
</protein>
<gene>
    <name evidence="2" type="ORF">B0H17DRAFT_1200028</name>
</gene>
<name>A0AAD7DMR6_MYCRO</name>
<feature type="region of interest" description="Disordered" evidence="1">
    <location>
        <begin position="1"/>
        <end position="118"/>
    </location>
</feature>
<evidence type="ECO:0000256" key="1">
    <source>
        <dbReference type="SAM" id="MobiDB-lite"/>
    </source>
</evidence>
<feature type="compositionally biased region" description="Basic residues" evidence="1">
    <location>
        <begin position="24"/>
        <end position="51"/>
    </location>
</feature>
<proteinExistence type="predicted"/>
<dbReference type="EMBL" id="JARKIE010000047">
    <property type="protein sequence ID" value="KAJ7693206.1"/>
    <property type="molecule type" value="Genomic_DNA"/>
</dbReference>